<dbReference type="InterPro" id="IPR036388">
    <property type="entry name" value="WH-like_DNA-bd_sf"/>
</dbReference>
<dbReference type="EMBL" id="CP002408">
    <property type="protein sequence ID" value="AFU59244.1"/>
    <property type="molecule type" value="Genomic_DNA"/>
</dbReference>
<dbReference type="InterPro" id="IPR036390">
    <property type="entry name" value="WH_DNA-bd_sf"/>
</dbReference>
<keyword evidence="3" id="KW-1185">Reference proteome</keyword>
<protein>
    <recommendedName>
        <fullName evidence="1">ArnR1-like winged helix-turn-helix domain-containing protein</fullName>
    </recommendedName>
</protein>
<proteinExistence type="predicted"/>
<dbReference type="BioCyc" id="CNIT1237085:G1324-2316-MONOMER"/>
<dbReference type="InterPro" id="IPR038723">
    <property type="entry name" value="ArnR1-like_HTH"/>
</dbReference>
<dbReference type="RefSeq" id="WP_015019779.1">
    <property type="nucleotide sequence ID" value="NC_018719.1"/>
</dbReference>
<dbReference type="Pfam" id="PF14947">
    <property type="entry name" value="HTH_45"/>
    <property type="match status" value="1"/>
</dbReference>
<dbReference type="Proteomes" id="UP000008037">
    <property type="component" value="Chromosome"/>
</dbReference>
<gene>
    <name evidence="2" type="ordered locus">Ngar_c23180</name>
</gene>
<name>K0INE7_NITGG</name>
<feature type="domain" description="ArnR1-like winged helix-turn-helix" evidence="1">
    <location>
        <begin position="11"/>
        <end position="89"/>
    </location>
</feature>
<dbReference type="HOGENOM" id="CLU_159725_0_1_2"/>
<sequence length="100" mass="11615">MPLNAAGWSNRGWLEIIEFILLMCENGARKTHVMYRCNLNSKQINQYLEFLLDSGMLEMIQERPSSKRYIYKTTDLGKKFIAHYKQLASLFTKAPPPSLT</sequence>
<dbReference type="OrthoDB" id="140255at2157"/>
<evidence type="ECO:0000313" key="3">
    <source>
        <dbReference type="Proteomes" id="UP000008037"/>
    </source>
</evidence>
<dbReference type="Gene3D" id="1.10.10.10">
    <property type="entry name" value="Winged helix-like DNA-binding domain superfamily/Winged helix DNA-binding domain"/>
    <property type="match status" value="1"/>
</dbReference>
<dbReference type="InParanoid" id="K0INE7"/>
<dbReference type="SUPFAM" id="SSF46785">
    <property type="entry name" value="Winged helix' DNA-binding domain"/>
    <property type="match status" value="1"/>
</dbReference>
<accession>K0INE7</accession>
<evidence type="ECO:0000259" key="1">
    <source>
        <dbReference type="Pfam" id="PF14947"/>
    </source>
</evidence>
<dbReference type="GeneID" id="13794335"/>
<dbReference type="AlphaFoldDB" id="K0INE7"/>
<dbReference type="KEGG" id="nga:Ngar_c23180"/>
<evidence type="ECO:0000313" key="2">
    <source>
        <dbReference type="EMBL" id="AFU59244.1"/>
    </source>
</evidence>
<organism evidence="2 3">
    <name type="scientific">Nitrososphaera gargensis (strain Ga9.2)</name>
    <dbReference type="NCBI Taxonomy" id="1237085"/>
    <lineage>
        <taxon>Archaea</taxon>
        <taxon>Nitrososphaerota</taxon>
        <taxon>Nitrososphaeria</taxon>
        <taxon>Nitrososphaerales</taxon>
        <taxon>Nitrososphaeraceae</taxon>
        <taxon>Nitrososphaera</taxon>
    </lineage>
</organism>
<dbReference type="STRING" id="1237085.Ngar_c23180"/>
<reference evidence="2 3" key="1">
    <citation type="journal article" date="2012" name="Environ. Microbiol.">
        <title>The genome of the ammonia-oxidizing Candidatus Nitrososphaera gargensis: insights into metabolic versatility and environmental adaptations.</title>
        <authorList>
            <person name="Spang A."/>
            <person name="Poehlein A."/>
            <person name="Offre P."/>
            <person name="Zumbragel S."/>
            <person name="Haider S."/>
            <person name="Rychlik N."/>
            <person name="Nowka B."/>
            <person name="Schmeisser C."/>
            <person name="Lebedeva E.V."/>
            <person name="Rattei T."/>
            <person name="Bohm C."/>
            <person name="Schmid M."/>
            <person name="Galushko A."/>
            <person name="Hatzenpichler R."/>
            <person name="Weinmaier T."/>
            <person name="Daniel R."/>
            <person name="Schleper C."/>
            <person name="Spieck E."/>
            <person name="Streit W."/>
            <person name="Wagner M."/>
        </authorList>
    </citation>
    <scope>NUCLEOTIDE SEQUENCE [LARGE SCALE GENOMIC DNA]</scope>
    <source>
        <strain evidence="3">Ga9.2</strain>
    </source>
</reference>